<dbReference type="Pfam" id="PF00169">
    <property type="entry name" value="PH"/>
    <property type="match status" value="1"/>
</dbReference>
<dbReference type="GO" id="GO:0045595">
    <property type="term" value="P:regulation of cell differentiation"/>
    <property type="evidence" value="ECO:0007669"/>
    <property type="project" value="TreeGrafter"/>
</dbReference>
<keyword evidence="2" id="KW-0472">Membrane</keyword>
<protein>
    <recommendedName>
        <fullName evidence="3">PH domain-containing protein</fullName>
    </recommendedName>
</protein>
<organism evidence="4 5">
    <name type="scientific">Acanthosepion pharaonis</name>
    <name type="common">Pharaoh cuttlefish</name>
    <name type="synonym">Sepia pharaonis</name>
    <dbReference type="NCBI Taxonomy" id="158019"/>
    <lineage>
        <taxon>Eukaryota</taxon>
        <taxon>Metazoa</taxon>
        <taxon>Spiralia</taxon>
        <taxon>Lophotrochozoa</taxon>
        <taxon>Mollusca</taxon>
        <taxon>Cephalopoda</taxon>
        <taxon>Coleoidea</taxon>
        <taxon>Decapodiformes</taxon>
        <taxon>Sepiida</taxon>
        <taxon>Sepiina</taxon>
        <taxon>Sepiidae</taxon>
        <taxon>Acanthosepion</taxon>
    </lineage>
</organism>
<keyword evidence="5" id="KW-1185">Reference proteome</keyword>
<evidence type="ECO:0000313" key="5">
    <source>
        <dbReference type="Proteomes" id="UP000597762"/>
    </source>
</evidence>
<proteinExistence type="predicted"/>
<reference evidence="4" key="1">
    <citation type="submission" date="2021-01" db="EMBL/GenBank/DDBJ databases">
        <authorList>
            <person name="Li R."/>
            <person name="Bekaert M."/>
        </authorList>
    </citation>
    <scope>NUCLEOTIDE SEQUENCE</scope>
    <source>
        <strain evidence="4">Farmed</strain>
    </source>
</reference>
<evidence type="ECO:0000259" key="3">
    <source>
        <dbReference type="PROSITE" id="PS50003"/>
    </source>
</evidence>
<dbReference type="InterPro" id="IPR039680">
    <property type="entry name" value="PLEKHB1/2"/>
</dbReference>
<comment type="caution">
    <text evidence="4">The sequence shown here is derived from an EMBL/GenBank/DDBJ whole genome shotgun (WGS) entry which is preliminary data.</text>
</comment>
<feature type="domain" description="PH" evidence="3">
    <location>
        <begin position="8"/>
        <end position="124"/>
    </location>
</feature>
<dbReference type="InterPro" id="IPR011993">
    <property type="entry name" value="PH-like_dom_sf"/>
</dbReference>
<dbReference type="Gene3D" id="2.30.29.30">
    <property type="entry name" value="Pleckstrin-homology domain (PH domain)/Phosphotyrosine-binding domain (PTB)"/>
    <property type="match status" value="1"/>
</dbReference>
<sequence length="263" mass="29563">MNRLDKSPQIKAGLVTHLHHFLLSKSWKERYLVLLQDSTLEWYSDDRTGSLEGSVNLKFVAPLLSIGERTKNIPGKPKLPGLTEDRLLMAVPDKPTKDCNIEWFLFADENDVQSWVEAIQFVLRPFQQDNQSMPSAPPPPYSPPLNQPGYPSYPGYNLTQPATLGNYPGIPYPQQVQSTTLNYNMVPYPTGSAVPQKETIIIREEDRSGDNFAAGFLMGEAATLNIGHGWGDSCYDCPNVPPNVIQNTEINIFEEPYDNDFNF</sequence>
<dbReference type="EMBL" id="CAHIKZ030003794">
    <property type="protein sequence ID" value="CAE1304228.1"/>
    <property type="molecule type" value="Genomic_DNA"/>
</dbReference>
<comment type="subcellular location">
    <subcellularLocation>
        <location evidence="1">Membrane</location>
    </subcellularLocation>
</comment>
<dbReference type="OrthoDB" id="5914923at2759"/>
<gene>
    <name evidence="4" type="ORF">SPHA_56888</name>
</gene>
<dbReference type="GO" id="GO:0016020">
    <property type="term" value="C:membrane"/>
    <property type="evidence" value="ECO:0007669"/>
    <property type="project" value="UniProtKB-SubCell"/>
</dbReference>
<dbReference type="PROSITE" id="PS50003">
    <property type="entry name" value="PH_DOMAIN"/>
    <property type="match status" value="1"/>
</dbReference>
<accession>A0A812DNH2</accession>
<name>A0A812DNH2_ACAPH</name>
<dbReference type="InterPro" id="IPR001849">
    <property type="entry name" value="PH_domain"/>
</dbReference>
<dbReference type="SUPFAM" id="SSF50729">
    <property type="entry name" value="PH domain-like"/>
    <property type="match status" value="1"/>
</dbReference>
<dbReference type="PANTHER" id="PTHR14309">
    <property type="entry name" value="EXPRESSED PROTEIN"/>
    <property type="match status" value="1"/>
</dbReference>
<evidence type="ECO:0000313" key="4">
    <source>
        <dbReference type="EMBL" id="CAE1304228.1"/>
    </source>
</evidence>
<evidence type="ECO:0000256" key="1">
    <source>
        <dbReference type="ARBA" id="ARBA00004370"/>
    </source>
</evidence>
<evidence type="ECO:0000256" key="2">
    <source>
        <dbReference type="ARBA" id="ARBA00023136"/>
    </source>
</evidence>
<dbReference type="PANTHER" id="PTHR14309:SF12">
    <property type="entry name" value="PH DOMAIN-CONTAINING PROTEIN"/>
    <property type="match status" value="1"/>
</dbReference>
<dbReference type="SMART" id="SM00233">
    <property type="entry name" value="PH"/>
    <property type="match status" value="1"/>
</dbReference>
<dbReference type="Proteomes" id="UP000597762">
    <property type="component" value="Unassembled WGS sequence"/>
</dbReference>
<dbReference type="AlphaFoldDB" id="A0A812DNH2"/>